<gene>
    <name evidence="1" type="ORF">PU648_00620</name>
</gene>
<evidence type="ECO:0000313" key="1">
    <source>
        <dbReference type="EMBL" id="MDU8990963.1"/>
    </source>
</evidence>
<protein>
    <submittedName>
        <fullName evidence="1">Uncharacterized protein</fullName>
    </submittedName>
</protein>
<dbReference type="Proteomes" id="UP001257627">
    <property type="component" value="Unassembled WGS sequence"/>
</dbReference>
<keyword evidence="2" id="KW-1185">Reference proteome</keyword>
<name>A0ABU3UAM6_9ACTN</name>
<accession>A0ABU3UAM6</accession>
<proteinExistence type="predicted"/>
<dbReference type="RefSeq" id="WP_143630339.1">
    <property type="nucleotide sequence ID" value="NZ_JARAKF010000001.1"/>
</dbReference>
<comment type="caution">
    <text evidence="1">The sequence shown here is derived from an EMBL/GenBank/DDBJ whole genome shotgun (WGS) entry which is preliminary data.</text>
</comment>
<dbReference type="EMBL" id="JARAKF010000001">
    <property type="protein sequence ID" value="MDU8990963.1"/>
    <property type="molecule type" value="Genomic_DNA"/>
</dbReference>
<sequence length="106" mass="11708">MPRSPRHSQPGPNRYDQRIPPVTLHLDAKALLVVGLHADRRHVAKRARAAGLKVFHVDPEGFRRPDGSWFEYPLEAPQTGDIVVRATAADAIGDVERLLNKGTDNG</sequence>
<evidence type="ECO:0000313" key="2">
    <source>
        <dbReference type="Proteomes" id="UP001257627"/>
    </source>
</evidence>
<reference evidence="1 2" key="1">
    <citation type="submission" date="2023-02" db="EMBL/GenBank/DDBJ databases">
        <authorList>
            <person name="Maleckis M."/>
        </authorList>
    </citation>
    <scope>NUCLEOTIDE SEQUENCE [LARGE SCALE GENOMIC DNA]</scope>
    <source>
        <strain evidence="1 2">P8-A2</strain>
    </source>
</reference>
<organism evidence="1 2">
    <name type="scientific">Streptomyces mirabilis</name>
    <dbReference type="NCBI Taxonomy" id="68239"/>
    <lineage>
        <taxon>Bacteria</taxon>
        <taxon>Bacillati</taxon>
        <taxon>Actinomycetota</taxon>
        <taxon>Actinomycetes</taxon>
        <taxon>Kitasatosporales</taxon>
        <taxon>Streptomycetaceae</taxon>
        <taxon>Streptomyces</taxon>
    </lineage>
</organism>